<feature type="transmembrane region" description="Helical" evidence="5">
    <location>
        <begin position="64"/>
        <end position="87"/>
    </location>
</feature>
<keyword evidence="6" id="KW-0378">Hydrolase</keyword>
<sequence length="240" mass="25393">MDSLLHWIDQLAPVAGWTALTVGFYLLAKRVYRRWPRWWLMPLAVAPALLMIAVLALHESYRDYIRGAGWLMLMLGPATVAFAVPIYEQRALIRRTWPVLLVGMVAGSATAVAVSWGLASLFGLDQSLRLSLLPRSISTPFAMEVSADIGGLPDLTAVFVVVTGVLGAALGDVVLAWLPVRSALARGAFLGVAAHGAGTARAHRIGRVEGAVAGLVMVLVGLLNVCLAPLLVSAARLAAG</sequence>
<feature type="transmembrane region" description="Helical" evidence="5">
    <location>
        <begin position="155"/>
        <end position="178"/>
    </location>
</feature>
<dbReference type="PANTHER" id="PTHR30249:SF16">
    <property type="entry name" value="INNER MEMBRANE PROTEIN"/>
    <property type="match status" value="1"/>
</dbReference>
<organism evidence="6 7">
    <name type="scientific">Rhodovulum visakhapatnamense</name>
    <dbReference type="NCBI Taxonomy" id="364297"/>
    <lineage>
        <taxon>Bacteria</taxon>
        <taxon>Pseudomonadati</taxon>
        <taxon>Pseudomonadota</taxon>
        <taxon>Alphaproteobacteria</taxon>
        <taxon>Rhodobacterales</taxon>
        <taxon>Paracoccaceae</taxon>
        <taxon>Rhodovulum</taxon>
    </lineage>
</organism>
<feature type="transmembrane region" description="Helical" evidence="5">
    <location>
        <begin position="99"/>
        <end position="124"/>
    </location>
</feature>
<keyword evidence="2 5" id="KW-0812">Transmembrane</keyword>
<reference evidence="6 7" key="1">
    <citation type="submission" date="2019-03" db="EMBL/GenBank/DDBJ databases">
        <title>Genomic Encyclopedia of Type Strains, Phase IV (KMG-IV): sequencing the most valuable type-strain genomes for metagenomic binning, comparative biology and taxonomic classification.</title>
        <authorList>
            <person name="Goeker M."/>
        </authorList>
    </citation>
    <scope>NUCLEOTIDE SEQUENCE [LARGE SCALE GENOMIC DNA]</scope>
    <source>
        <strain evidence="6 7">JA181</strain>
    </source>
</reference>
<dbReference type="GO" id="GO:0016787">
    <property type="term" value="F:hydrolase activity"/>
    <property type="evidence" value="ECO:0007669"/>
    <property type="project" value="UniProtKB-KW"/>
</dbReference>
<name>A0A4R8FFZ3_9RHOB</name>
<gene>
    <name evidence="6" type="ORF">EV657_12124</name>
</gene>
<feature type="transmembrane region" description="Helical" evidence="5">
    <location>
        <begin position="211"/>
        <end position="232"/>
    </location>
</feature>
<evidence type="ECO:0000256" key="5">
    <source>
        <dbReference type="SAM" id="Phobius"/>
    </source>
</evidence>
<keyword evidence="3 5" id="KW-1133">Transmembrane helix</keyword>
<comment type="caution">
    <text evidence="6">The sequence shown here is derived from an EMBL/GenBank/DDBJ whole genome shotgun (WGS) entry which is preliminary data.</text>
</comment>
<keyword evidence="4 5" id="KW-0472">Membrane</keyword>
<dbReference type="Pfam" id="PF04172">
    <property type="entry name" value="LrgB"/>
    <property type="match status" value="1"/>
</dbReference>
<proteinExistence type="predicted"/>
<dbReference type="InterPro" id="IPR007300">
    <property type="entry name" value="CidB/LrgB"/>
</dbReference>
<evidence type="ECO:0000256" key="2">
    <source>
        <dbReference type="ARBA" id="ARBA00022692"/>
    </source>
</evidence>
<feature type="transmembrane region" description="Helical" evidence="5">
    <location>
        <begin position="6"/>
        <end position="27"/>
    </location>
</feature>
<evidence type="ECO:0000256" key="3">
    <source>
        <dbReference type="ARBA" id="ARBA00022989"/>
    </source>
</evidence>
<evidence type="ECO:0000256" key="4">
    <source>
        <dbReference type="ARBA" id="ARBA00023136"/>
    </source>
</evidence>
<accession>A0A4R8FFZ3</accession>
<dbReference type="PANTHER" id="PTHR30249">
    <property type="entry name" value="PUTATIVE SEROTONIN TRANSPORTER"/>
    <property type="match status" value="1"/>
</dbReference>
<dbReference type="RefSeq" id="WP_113670939.1">
    <property type="nucleotide sequence ID" value="NZ_SOEB01000021.1"/>
</dbReference>
<feature type="transmembrane region" description="Helical" evidence="5">
    <location>
        <begin position="39"/>
        <end position="58"/>
    </location>
</feature>
<evidence type="ECO:0000256" key="1">
    <source>
        <dbReference type="ARBA" id="ARBA00004141"/>
    </source>
</evidence>
<protein>
    <submittedName>
        <fullName evidence="6">Putative murein hydrolase (TIGR00659 family)</fullName>
    </submittedName>
</protein>
<dbReference type="EMBL" id="SOEB01000021">
    <property type="protein sequence ID" value="TDX24849.1"/>
    <property type="molecule type" value="Genomic_DNA"/>
</dbReference>
<dbReference type="Proteomes" id="UP000295484">
    <property type="component" value="Unassembled WGS sequence"/>
</dbReference>
<evidence type="ECO:0000313" key="6">
    <source>
        <dbReference type="EMBL" id="TDX24849.1"/>
    </source>
</evidence>
<evidence type="ECO:0000313" key="7">
    <source>
        <dbReference type="Proteomes" id="UP000295484"/>
    </source>
</evidence>
<dbReference type="AlphaFoldDB" id="A0A4R8FFZ3"/>
<dbReference type="GO" id="GO:0016020">
    <property type="term" value="C:membrane"/>
    <property type="evidence" value="ECO:0007669"/>
    <property type="project" value="UniProtKB-SubCell"/>
</dbReference>
<comment type="subcellular location">
    <subcellularLocation>
        <location evidence="1">Membrane</location>
        <topology evidence="1">Multi-pass membrane protein</topology>
    </subcellularLocation>
</comment>